<dbReference type="PANTHER" id="PTHR13090">
    <property type="entry name" value="ARGININE-HYDROXYLASE NDUFAF5, MITOCHONDRIAL"/>
    <property type="match status" value="1"/>
</dbReference>
<dbReference type="EMBL" id="VDFV01000002">
    <property type="protein sequence ID" value="TNC74384.1"/>
    <property type="molecule type" value="Genomic_DNA"/>
</dbReference>
<dbReference type="Pfam" id="PF08241">
    <property type="entry name" value="Methyltransf_11"/>
    <property type="match status" value="1"/>
</dbReference>
<keyword evidence="1 4" id="KW-0489">Methyltransferase</keyword>
<organism evidence="4 5">
    <name type="scientific">Rubellimicrobium roseum</name>
    <dbReference type="NCBI Taxonomy" id="687525"/>
    <lineage>
        <taxon>Bacteria</taxon>
        <taxon>Pseudomonadati</taxon>
        <taxon>Pseudomonadota</taxon>
        <taxon>Alphaproteobacteria</taxon>
        <taxon>Rhodobacterales</taxon>
        <taxon>Roseobacteraceae</taxon>
        <taxon>Rubellimicrobium</taxon>
    </lineage>
</organism>
<evidence type="ECO:0000256" key="1">
    <source>
        <dbReference type="ARBA" id="ARBA00022603"/>
    </source>
</evidence>
<evidence type="ECO:0000256" key="2">
    <source>
        <dbReference type="ARBA" id="ARBA00022679"/>
    </source>
</evidence>
<gene>
    <name evidence="4" type="ORF">FHG71_03575</name>
</gene>
<name>A0A5C4NHS6_9RHOB</name>
<dbReference type="Proteomes" id="UP000305709">
    <property type="component" value="Unassembled WGS sequence"/>
</dbReference>
<dbReference type="GO" id="GO:0008757">
    <property type="term" value="F:S-adenosylmethionine-dependent methyltransferase activity"/>
    <property type="evidence" value="ECO:0007669"/>
    <property type="project" value="InterPro"/>
</dbReference>
<dbReference type="GO" id="GO:0032259">
    <property type="term" value="P:methylation"/>
    <property type="evidence" value="ECO:0007669"/>
    <property type="project" value="UniProtKB-KW"/>
</dbReference>
<keyword evidence="5" id="KW-1185">Reference proteome</keyword>
<sequence>MGAMPQLTDRSALSRHRARATAPFLREAVAAEVEDRLLEVNRRFTAPAVVTPFPQVWAGRLPGAKTVPDTEVLDLEPGAHDLVIHDLCLHWADDPVGQLAQAARALQPDGFLLATLFGGTTLAELRGALAEAEVEATGGLSPRVAPMGEIRDLGNLLGRVGLALPVADSAPFDVSYADALALMRDLRAMGESNALEGRLRRFSRRDVILGAMARYPLTDGRAVAHFEVVTLTAWAPAPSQPKALRPGSAARSLAEALEAARRENGGCGARWHGRMRI</sequence>
<dbReference type="Gene3D" id="3.40.50.150">
    <property type="entry name" value="Vaccinia Virus protein VP39"/>
    <property type="match status" value="1"/>
</dbReference>
<evidence type="ECO:0000259" key="3">
    <source>
        <dbReference type="Pfam" id="PF08241"/>
    </source>
</evidence>
<accession>A0A5C4NHS6</accession>
<dbReference type="SUPFAM" id="SSF53335">
    <property type="entry name" value="S-adenosyl-L-methionine-dependent methyltransferases"/>
    <property type="match status" value="1"/>
</dbReference>
<protein>
    <submittedName>
        <fullName evidence="4">Methyltransferase domain-containing protein</fullName>
    </submittedName>
</protein>
<keyword evidence="2 4" id="KW-0808">Transferase</keyword>
<dbReference type="InterPro" id="IPR029063">
    <property type="entry name" value="SAM-dependent_MTases_sf"/>
</dbReference>
<evidence type="ECO:0000313" key="5">
    <source>
        <dbReference type="Proteomes" id="UP000305709"/>
    </source>
</evidence>
<feature type="domain" description="Methyltransferase type 11" evidence="3">
    <location>
        <begin position="67"/>
        <end position="113"/>
    </location>
</feature>
<dbReference type="PANTHER" id="PTHR13090:SF1">
    <property type="entry name" value="ARGININE-HYDROXYLASE NDUFAF5, MITOCHONDRIAL"/>
    <property type="match status" value="1"/>
</dbReference>
<dbReference type="OrthoDB" id="9793723at2"/>
<dbReference type="InterPro" id="IPR013216">
    <property type="entry name" value="Methyltransf_11"/>
</dbReference>
<evidence type="ECO:0000313" key="4">
    <source>
        <dbReference type="EMBL" id="TNC74384.1"/>
    </source>
</evidence>
<reference evidence="4 5" key="1">
    <citation type="submission" date="2019-06" db="EMBL/GenBank/DDBJ databases">
        <authorList>
            <person name="Jiang L."/>
        </authorList>
    </citation>
    <scope>NUCLEOTIDE SEQUENCE [LARGE SCALE GENOMIC DNA]</scope>
    <source>
        <strain evidence="4 5">YIM 48858</strain>
    </source>
</reference>
<comment type="caution">
    <text evidence="4">The sequence shown here is derived from an EMBL/GenBank/DDBJ whole genome shotgun (WGS) entry which is preliminary data.</text>
</comment>
<dbReference type="InterPro" id="IPR050602">
    <property type="entry name" value="Malonyl-ACP_OMT"/>
</dbReference>
<dbReference type="AlphaFoldDB" id="A0A5C4NHS6"/>
<proteinExistence type="predicted"/>